<dbReference type="PANTHER" id="PTHR15020">
    <property type="entry name" value="FLAVIN REDUCTASE-RELATED"/>
    <property type="match status" value="1"/>
</dbReference>
<dbReference type="Proteomes" id="UP000051162">
    <property type="component" value="Unassembled WGS sequence"/>
</dbReference>
<dbReference type="STRING" id="1423773.FD30_GL002130"/>
<dbReference type="InterPro" id="IPR036291">
    <property type="entry name" value="NAD(P)-bd_dom_sf"/>
</dbReference>
<dbReference type="SUPFAM" id="SSF51735">
    <property type="entry name" value="NAD(P)-binding Rossmann-fold domains"/>
    <property type="match status" value="1"/>
</dbReference>
<sequence>MEVLVVGANGQIGRQLVTQLRQRGDVPLAGLSPVEDGEDWEDLGVTVRRIDLLCKPERLASAMLGVDAVIFAAGSGGRTKDDMTLLIDLDGAVKTMQAAEIAGVSRFLMISMLFAEDRNRWADPLKPLYVAKFYADHWLTHQTHLAYTIVEPGALSFHAPTGRFQSDPLAVGSISRADVAAFLVAALHDDRTIGKTVPLLSGTLSLPELLDQL</sequence>
<dbReference type="RefSeq" id="WP_056944429.1">
    <property type="nucleotide sequence ID" value="NZ_AZDT01000043.1"/>
</dbReference>
<dbReference type="InterPro" id="IPR016040">
    <property type="entry name" value="NAD(P)-bd_dom"/>
</dbReference>
<evidence type="ECO:0000313" key="3">
    <source>
        <dbReference type="Proteomes" id="UP000051162"/>
    </source>
</evidence>
<dbReference type="CDD" id="cd05243">
    <property type="entry name" value="SDR_a5"/>
    <property type="match status" value="1"/>
</dbReference>
<evidence type="ECO:0000259" key="1">
    <source>
        <dbReference type="Pfam" id="PF13460"/>
    </source>
</evidence>
<gene>
    <name evidence="2" type="ORF">FD30_GL002130</name>
</gene>
<dbReference type="PATRIC" id="fig|1423773.3.peg.2186"/>
<feature type="domain" description="NAD(P)-binding" evidence="1">
    <location>
        <begin position="7"/>
        <end position="189"/>
    </location>
</feature>
<keyword evidence="3" id="KW-1185">Reference proteome</keyword>
<proteinExistence type="predicted"/>
<dbReference type="PANTHER" id="PTHR15020:SF50">
    <property type="entry name" value="UPF0659 PROTEIN YMR090W"/>
    <property type="match status" value="1"/>
</dbReference>
<dbReference type="Gene3D" id="3.40.50.720">
    <property type="entry name" value="NAD(P)-binding Rossmann-like Domain"/>
    <property type="match status" value="1"/>
</dbReference>
<organism evidence="2 3">
    <name type="scientific">Levilactobacillus namurensis DSM 19117</name>
    <dbReference type="NCBI Taxonomy" id="1423773"/>
    <lineage>
        <taxon>Bacteria</taxon>
        <taxon>Bacillati</taxon>
        <taxon>Bacillota</taxon>
        <taxon>Bacilli</taxon>
        <taxon>Lactobacillales</taxon>
        <taxon>Lactobacillaceae</taxon>
        <taxon>Levilactobacillus</taxon>
    </lineage>
</organism>
<dbReference type="OrthoDB" id="9785372at2"/>
<reference evidence="2 3" key="1">
    <citation type="journal article" date="2015" name="Genome Announc.">
        <title>Expanding the biotechnology potential of lactobacilli through comparative genomics of 213 strains and associated genera.</title>
        <authorList>
            <person name="Sun Z."/>
            <person name="Harris H.M."/>
            <person name="McCann A."/>
            <person name="Guo C."/>
            <person name="Argimon S."/>
            <person name="Zhang W."/>
            <person name="Yang X."/>
            <person name="Jeffery I.B."/>
            <person name="Cooney J.C."/>
            <person name="Kagawa T.F."/>
            <person name="Liu W."/>
            <person name="Song Y."/>
            <person name="Salvetti E."/>
            <person name="Wrobel A."/>
            <person name="Rasinkangas P."/>
            <person name="Parkhill J."/>
            <person name="Rea M.C."/>
            <person name="O'Sullivan O."/>
            <person name="Ritari J."/>
            <person name="Douillard F.P."/>
            <person name="Paul Ross R."/>
            <person name="Yang R."/>
            <person name="Briner A.E."/>
            <person name="Felis G.E."/>
            <person name="de Vos W.M."/>
            <person name="Barrangou R."/>
            <person name="Klaenhammer T.R."/>
            <person name="Caufield P.W."/>
            <person name="Cui Y."/>
            <person name="Zhang H."/>
            <person name="O'Toole P.W."/>
        </authorList>
    </citation>
    <scope>NUCLEOTIDE SEQUENCE [LARGE SCALE GENOMIC DNA]</scope>
    <source>
        <strain evidence="2 3">DSM 19117</strain>
    </source>
</reference>
<name>A0A0R1JUC9_9LACO</name>
<protein>
    <submittedName>
        <fullName evidence="2">Nucleoside-diphosphate-sugar epimerase</fullName>
    </submittedName>
</protein>
<dbReference type="AlphaFoldDB" id="A0A0R1JUC9"/>
<dbReference type="EMBL" id="AZDT01000043">
    <property type="protein sequence ID" value="KRK74848.1"/>
    <property type="molecule type" value="Genomic_DNA"/>
</dbReference>
<accession>A0A0R1JUC9</accession>
<evidence type="ECO:0000313" key="2">
    <source>
        <dbReference type="EMBL" id="KRK74848.1"/>
    </source>
</evidence>
<dbReference type="Pfam" id="PF13460">
    <property type="entry name" value="NAD_binding_10"/>
    <property type="match status" value="1"/>
</dbReference>
<comment type="caution">
    <text evidence="2">The sequence shown here is derived from an EMBL/GenBank/DDBJ whole genome shotgun (WGS) entry which is preliminary data.</text>
</comment>
<dbReference type="GeneID" id="84783342"/>